<evidence type="ECO:0000256" key="2">
    <source>
        <dbReference type="ARBA" id="ARBA00022801"/>
    </source>
</evidence>
<evidence type="ECO:0000313" key="6">
    <source>
        <dbReference type="Proteomes" id="UP000286268"/>
    </source>
</evidence>
<dbReference type="PROSITE" id="PS51462">
    <property type="entry name" value="NUDIX"/>
    <property type="match status" value="1"/>
</dbReference>
<keyword evidence="2 3" id="KW-0378">Hydrolase</keyword>
<dbReference type="PRINTS" id="PR00502">
    <property type="entry name" value="NUDIXFAMILY"/>
</dbReference>
<dbReference type="InterPro" id="IPR000086">
    <property type="entry name" value="NUDIX_hydrolase_dom"/>
</dbReference>
<reference evidence="5 6" key="1">
    <citation type="submission" date="2018-01" db="EMBL/GenBank/DDBJ databases">
        <title>Genome Sequencing and Assembly of Anaerobacter polyendosporus strain CT4.</title>
        <authorList>
            <person name="Tachaapaikoon C."/>
            <person name="Sutheeworapong S."/>
            <person name="Jenjaroenpun P."/>
            <person name="Wongsurawat T."/>
            <person name="Nookeaw I."/>
            <person name="Cheawchanlertfa P."/>
            <person name="Kosugi A."/>
            <person name="Cheevadhanarak S."/>
            <person name="Ratanakhanokchai K."/>
        </authorList>
    </citation>
    <scope>NUCLEOTIDE SEQUENCE [LARGE SCALE GENOMIC DNA]</scope>
    <source>
        <strain evidence="5 6">CT4</strain>
    </source>
</reference>
<evidence type="ECO:0000256" key="1">
    <source>
        <dbReference type="ARBA" id="ARBA00001946"/>
    </source>
</evidence>
<accession>A0A410DV73</accession>
<dbReference type="AlphaFoldDB" id="A0A410DV73"/>
<dbReference type="PROSITE" id="PS00893">
    <property type="entry name" value="NUDIX_BOX"/>
    <property type="match status" value="1"/>
</dbReference>
<dbReference type="RefSeq" id="WP_338032556.1">
    <property type="nucleotide sequence ID" value="NZ_CP025746.1"/>
</dbReference>
<dbReference type="Proteomes" id="UP000286268">
    <property type="component" value="Chromosome"/>
</dbReference>
<comment type="similarity">
    <text evidence="3">Belongs to the Nudix hydrolase family.</text>
</comment>
<protein>
    <recommendedName>
        <fullName evidence="4">Nudix hydrolase domain-containing protein</fullName>
    </recommendedName>
</protein>
<dbReference type="InterPro" id="IPR020476">
    <property type="entry name" value="Nudix_hydrolase"/>
</dbReference>
<dbReference type="EMBL" id="CP025746">
    <property type="protein sequence ID" value="QAA33024.1"/>
    <property type="molecule type" value="Genomic_DNA"/>
</dbReference>
<evidence type="ECO:0000313" key="5">
    <source>
        <dbReference type="EMBL" id="QAA33024.1"/>
    </source>
</evidence>
<proteinExistence type="inferred from homology"/>
<dbReference type="PANTHER" id="PTHR43046:SF14">
    <property type="entry name" value="MUTT_NUDIX FAMILY PROTEIN"/>
    <property type="match status" value="1"/>
</dbReference>
<dbReference type="GO" id="GO:0016787">
    <property type="term" value="F:hydrolase activity"/>
    <property type="evidence" value="ECO:0007669"/>
    <property type="project" value="UniProtKB-KW"/>
</dbReference>
<gene>
    <name evidence="5" type="ORF">C1I91_16015</name>
</gene>
<dbReference type="SUPFAM" id="SSF55811">
    <property type="entry name" value="Nudix"/>
    <property type="match status" value="1"/>
</dbReference>
<dbReference type="InterPro" id="IPR015797">
    <property type="entry name" value="NUDIX_hydrolase-like_dom_sf"/>
</dbReference>
<sequence length="156" mass="18318">MEKRQRVQAIVIQDNKVLFGAGMVNEKEYRHFFIGGGVEKGETPEEAIVREVKEETGCKGTIIFKFTNEYKENHHTFLVDIGNQVVSLGYDPEPEELDKEQHLRALQKLQFIPLSEPNSFSLIDIEYFKILLKELNNRNYFPEWFEELKKMLYTVS</sequence>
<dbReference type="PANTHER" id="PTHR43046">
    <property type="entry name" value="GDP-MANNOSE MANNOSYL HYDROLASE"/>
    <property type="match status" value="1"/>
</dbReference>
<dbReference type="InterPro" id="IPR020084">
    <property type="entry name" value="NUDIX_hydrolase_CS"/>
</dbReference>
<organism evidence="5 6">
    <name type="scientific">Clostridium manihotivorum</name>
    <dbReference type="NCBI Taxonomy" id="2320868"/>
    <lineage>
        <taxon>Bacteria</taxon>
        <taxon>Bacillati</taxon>
        <taxon>Bacillota</taxon>
        <taxon>Clostridia</taxon>
        <taxon>Eubacteriales</taxon>
        <taxon>Clostridiaceae</taxon>
        <taxon>Clostridium</taxon>
    </lineage>
</organism>
<dbReference type="Gene3D" id="3.90.79.10">
    <property type="entry name" value="Nucleoside Triphosphate Pyrophosphohydrolase"/>
    <property type="match status" value="1"/>
</dbReference>
<comment type="cofactor">
    <cofactor evidence="1">
        <name>Mg(2+)</name>
        <dbReference type="ChEBI" id="CHEBI:18420"/>
    </cofactor>
</comment>
<name>A0A410DV73_9CLOT</name>
<feature type="domain" description="Nudix hydrolase" evidence="4">
    <location>
        <begin position="2"/>
        <end position="136"/>
    </location>
</feature>
<evidence type="ECO:0000256" key="3">
    <source>
        <dbReference type="RuleBase" id="RU003476"/>
    </source>
</evidence>
<keyword evidence="6" id="KW-1185">Reference proteome</keyword>
<dbReference type="KEGG" id="cmah:C1I91_16015"/>
<dbReference type="Pfam" id="PF00293">
    <property type="entry name" value="NUDIX"/>
    <property type="match status" value="1"/>
</dbReference>
<evidence type="ECO:0000259" key="4">
    <source>
        <dbReference type="PROSITE" id="PS51462"/>
    </source>
</evidence>